<sequence length="173" mass="20048">MTKPNVPKAPEGYQTVNSFIITKDAENVLQFLRKVFHAKELVDARTVDTDGLILHSEVIIGDSIVMVADRKADWPYTPSLLRVYVENMEETLREAQHLGAKIVTNPTDFYGDTLSRIQDKWGNVWWIYEHQEQEVSWEASEDSDESWDFEPSEELTYIHDSLLTTMRNLKAEE</sequence>
<dbReference type="PANTHER" id="PTHR34109:SF1">
    <property type="entry name" value="VOC DOMAIN-CONTAINING PROTEIN"/>
    <property type="match status" value="1"/>
</dbReference>
<keyword evidence="3" id="KW-1185">Reference proteome</keyword>
<accession>A0ABX4XM56</accession>
<evidence type="ECO:0000313" key="2">
    <source>
        <dbReference type="EMBL" id="PNP90256.1"/>
    </source>
</evidence>
<dbReference type="InterPro" id="IPR029068">
    <property type="entry name" value="Glyas_Bleomycin-R_OHBP_Dase"/>
</dbReference>
<proteinExistence type="predicted"/>
<dbReference type="RefSeq" id="WP_036089661.1">
    <property type="nucleotide sequence ID" value="NZ_BJEY01000015.1"/>
</dbReference>
<reference evidence="2 3" key="1">
    <citation type="submission" date="2016-11" db="EMBL/GenBank/DDBJ databases">
        <title>Whole Genome Sequence of Listeria newyorkensis.</title>
        <authorList>
            <person name="Frink S."/>
            <person name="Morales C."/>
            <person name="Kiang D."/>
        </authorList>
    </citation>
    <scope>NUCLEOTIDE SEQUENCE [LARGE SCALE GENOMIC DNA]</scope>
    <source>
        <strain evidence="2 3">F1604011-044</strain>
    </source>
</reference>
<feature type="domain" description="Glyoxalase/fosfomycin resistance/dioxygenase" evidence="1">
    <location>
        <begin position="20"/>
        <end position="127"/>
    </location>
</feature>
<dbReference type="Gene3D" id="3.30.720.110">
    <property type="match status" value="1"/>
</dbReference>
<dbReference type="Pfam" id="PF00903">
    <property type="entry name" value="Glyoxalase"/>
    <property type="match status" value="1"/>
</dbReference>
<dbReference type="SUPFAM" id="SSF54593">
    <property type="entry name" value="Glyoxalase/Bleomycin resistance protein/Dihydroxybiphenyl dioxygenase"/>
    <property type="match status" value="1"/>
</dbReference>
<name>A0ABX4XM56_9LIST</name>
<dbReference type="PANTHER" id="PTHR34109">
    <property type="entry name" value="BNAUNNG04460D PROTEIN-RELATED"/>
    <property type="match status" value="1"/>
</dbReference>
<dbReference type="EMBL" id="MPDH01000016">
    <property type="protein sequence ID" value="PNP90256.1"/>
    <property type="molecule type" value="Genomic_DNA"/>
</dbReference>
<organism evidence="2 3">
    <name type="scientific">Listeria newyorkensis</name>
    <dbReference type="NCBI Taxonomy" id="1497681"/>
    <lineage>
        <taxon>Bacteria</taxon>
        <taxon>Bacillati</taxon>
        <taxon>Bacillota</taxon>
        <taxon>Bacilli</taxon>
        <taxon>Bacillales</taxon>
        <taxon>Listeriaceae</taxon>
        <taxon>Listeria</taxon>
    </lineage>
</organism>
<comment type="caution">
    <text evidence="2">The sequence shown here is derived from an EMBL/GenBank/DDBJ whole genome shotgun (WGS) entry which is preliminary data.</text>
</comment>
<protein>
    <recommendedName>
        <fullName evidence="1">Glyoxalase/fosfomycin resistance/dioxygenase domain-containing protein</fullName>
    </recommendedName>
</protein>
<dbReference type="InterPro" id="IPR004360">
    <property type="entry name" value="Glyas_Fos-R_dOase_dom"/>
</dbReference>
<evidence type="ECO:0000313" key="3">
    <source>
        <dbReference type="Proteomes" id="UP000236500"/>
    </source>
</evidence>
<evidence type="ECO:0000259" key="1">
    <source>
        <dbReference type="Pfam" id="PF00903"/>
    </source>
</evidence>
<dbReference type="Proteomes" id="UP000236500">
    <property type="component" value="Unassembled WGS sequence"/>
</dbReference>
<gene>
    <name evidence="2" type="ORF">BMT55_12580</name>
</gene>
<dbReference type="Gene3D" id="3.30.720.120">
    <property type="match status" value="1"/>
</dbReference>